<keyword evidence="2" id="KW-1185">Reference proteome</keyword>
<dbReference type="SUPFAM" id="SSF50494">
    <property type="entry name" value="Trypsin-like serine proteases"/>
    <property type="match status" value="1"/>
</dbReference>
<dbReference type="Proteomes" id="UP000245674">
    <property type="component" value="Unassembled WGS sequence"/>
</dbReference>
<organism evidence="1 2">
    <name type="scientific">Rathayibacter iranicus NCPPB 2253 = VKM Ac-1602</name>
    <dbReference type="NCBI Taxonomy" id="1328868"/>
    <lineage>
        <taxon>Bacteria</taxon>
        <taxon>Bacillati</taxon>
        <taxon>Actinomycetota</taxon>
        <taxon>Actinomycetes</taxon>
        <taxon>Micrococcales</taxon>
        <taxon>Microbacteriaceae</taxon>
        <taxon>Rathayibacter</taxon>
    </lineage>
</organism>
<evidence type="ECO:0000313" key="1">
    <source>
        <dbReference type="EMBL" id="PWJ67004.1"/>
    </source>
</evidence>
<evidence type="ECO:0000313" key="2">
    <source>
        <dbReference type="Proteomes" id="UP000245674"/>
    </source>
</evidence>
<dbReference type="PROSITE" id="PS51318">
    <property type="entry name" value="TAT"/>
    <property type="match status" value="1"/>
</dbReference>
<comment type="caution">
    <text evidence="1">The sequence shown here is derived from an EMBL/GenBank/DDBJ whole genome shotgun (WGS) entry which is preliminary data.</text>
</comment>
<proteinExistence type="predicted"/>
<protein>
    <recommendedName>
        <fullName evidence="3">Trypsin</fullName>
    </recommendedName>
</protein>
<gene>
    <name evidence="1" type="ORF">B0H03_101466</name>
</gene>
<dbReference type="InterPro" id="IPR006311">
    <property type="entry name" value="TAT_signal"/>
</dbReference>
<sequence length="268" mass="27581">MLLIRSRRRIVTILAGICGLAVLATLSPTVPSATAQSLRDQIPIVAGTALQLPGSRWCTAGAVLEARTWMSRATPVGRATRYVVLARHCGGIGSAITVGGQVVGSVTWASSTYDLAIATIPASQIQRPVCSGASQLHHCTIPAATPRAVGRIVLHRGPLPAAVPVLGFGVPAAGEFFCTSGAVSFVLCGFASVPIPPMWWPVGAVAAGTYDGLMPVPGDSGGPVVSYGGRLYGIIISGAINEYRGTLAYLPLPLILQELGYIYGLAPA</sequence>
<dbReference type="InterPro" id="IPR009003">
    <property type="entry name" value="Peptidase_S1_PA"/>
</dbReference>
<dbReference type="Gene3D" id="2.40.10.10">
    <property type="entry name" value="Trypsin-like serine proteases"/>
    <property type="match status" value="2"/>
</dbReference>
<dbReference type="InterPro" id="IPR043504">
    <property type="entry name" value="Peptidase_S1_PA_chymotrypsin"/>
</dbReference>
<accession>A0ABX5LKZ3</accession>
<reference evidence="1 2" key="1">
    <citation type="submission" date="2018-03" db="EMBL/GenBank/DDBJ databases">
        <title>Genomic Encyclopedia of Type Strains, Phase III (KMG-III): the genomes of soil and plant-associated and newly described type strains.</title>
        <authorList>
            <person name="Whitman W."/>
        </authorList>
    </citation>
    <scope>NUCLEOTIDE SEQUENCE [LARGE SCALE GENOMIC DNA]</scope>
    <source>
        <strain evidence="1 2">VKM Ac-1602</strain>
    </source>
</reference>
<dbReference type="EMBL" id="QGDV01000001">
    <property type="protein sequence ID" value="PWJ67004.1"/>
    <property type="molecule type" value="Genomic_DNA"/>
</dbReference>
<name>A0ABX5LKZ3_9MICO</name>
<evidence type="ECO:0008006" key="3">
    <source>
        <dbReference type="Google" id="ProtNLM"/>
    </source>
</evidence>